<reference evidence="2 3" key="1">
    <citation type="submission" date="2014-06" db="EMBL/GenBank/DDBJ databases">
        <authorList>
            <person name="Swart Estienne"/>
        </authorList>
    </citation>
    <scope>NUCLEOTIDE SEQUENCE [LARGE SCALE GENOMIC DNA]</scope>
    <source>
        <strain evidence="2 3">130c</strain>
    </source>
</reference>
<gene>
    <name evidence="2" type="primary">Contig3566.g3805</name>
    <name evidence="2" type="ORF">STYLEM_8453</name>
</gene>
<evidence type="ECO:0000256" key="1">
    <source>
        <dbReference type="SAM" id="MobiDB-lite"/>
    </source>
</evidence>
<protein>
    <submittedName>
        <fullName evidence="2">Uncharacterized protein</fullName>
    </submittedName>
</protein>
<evidence type="ECO:0000313" key="3">
    <source>
        <dbReference type="Proteomes" id="UP000039865"/>
    </source>
</evidence>
<keyword evidence="3" id="KW-1185">Reference proteome</keyword>
<name>A0A078AB13_STYLE</name>
<feature type="region of interest" description="Disordered" evidence="1">
    <location>
        <begin position="1"/>
        <end position="26"/>
    </location>
</feature>
<sequence>MKQRNQTKSVISNKTSSQTTATIIAPDRGNPTTAAMYNFKPDQRLVLQFTIRDSKDVFANMLKFKMKSTLKKTNQKFLFLNFEQKADTIGKFVVQGTLYNCRIILTIFDSKEQQKRNCQPVEYTLQFFPLYVKNRPRGNNIRNAICEYITHDSPINILAFQNYKIEHLIQKFFKLIIRQFGGIHLQLADRAVCLILEKSLIAVKIVHKVIEQFAFQHDLRMNAIKKYADSETS</sequence>
<dbReference type="EMBL" id="CCKQ01008024">
    <property type="protein sequence ID" value="CDW79465.1"/>
    <property type="molecule type" value="Genomic_DNA"/>
</dbReference>
<dbReference type="Proteomes" id="UP000039865">
    <property type="component" value="Unassembled WGS sequence"/>
</dbReference>
<proteinExistence type="predicted"/>
<organism evidence="2 3">
    <name type="scientific">Stylonychia lemnae</name>
    <name type="common">Ciliate</name>
    <dbReference type="NCBI Taxonomy" id="5949"/>
    <lineage>
        <taxon>Eukaryota</taxon>
        <taxon>Sar</taxon>
        <taxon>Alveolata</taxon>
        <taxon>Ciliophora</taxon>
        <taxon>Intramacronucleata</taxon>
        <taxon>Spirotrichea</taxon>
        <taxon>Stichotrichia</taxon>
        <taxon>Sporadotrichida</taxon>
        <taxon>Oxytrichidae</taxon>
        <taxon>Stylonychinae</taxon>
        <taxon>Stylonychia</taxon>
    </lineage>
</organism>
<dbReference type="InParanoid" id="A0A078AB13"/>
<dbReference type="AlphaFoldDB" id="A0A078AB13"/>
<evidence type="ECO:0000313" key="2">
    <source>
        <dbReference type="EMBL" id="CDW79465.1"/>
    </source>
</evidence>
<accession>A0A078AB13</accession>
<feature type="compositionally biased region" description="Polar residues" evidence="1">
    <location>
        <begin position="1"/>
        <end position="22"/>
    </location>
</feature>